<sequence>SLQLEGIGTQPIINEQQQQQQSLLEQQHIGFPSPAYAFAYNPGHYAQTEQ</sequence>
<evidence type="ECO:0000313" key="1">
    <source>
        <dbReference type="EMBL" id="EFO12470.1"/>
    </source>
</evidence>
<gene>
    <name evidence="1" type="ORF">LOAG_16063</name>
</gene>
<dbReference type="GeneID" id="9953559"/>
<dbReference type="RefSeq" id="XP_003151599.1">
    <property type="nucleotide sequence ID" value="XM_003151551.1"/>
</dbReference>
<feature type="non-terminal residue" evidence="1">
    <location>
        <position position="50"/>
    </location>
</feature>
<dbReference type="KEGG" id="loa:LOAG_16063"/>
<reference evidence="1" key="1">
    <citation type="submission" date="2012-04" db="EMBL/GenBank/DDBJ databases">
        <title>The Genome Sequence of Loa loa.</title>
        <authorList>
            <consortium name="The Broad Institute Genome Sequencing Platform"/>
            <consortium name="Broad Institute Genome Sequencing Center for Infectious Disease"/>
            <person name="Nutman T.B."/>
            <person name="Fink D.L."/>
            <person name="Russ C."/>
            <person name="Young S."/>
            <person name="Zeng Q."/>
            <person name="Gargeya S."/>
            <person name="Alvarado L."/>
            <person name="Berlin A."/>
            <person name="Chapman S.B."/>
            <person name="Chen Z."/>
            <person name="Freedman E."/>
            <person name="Gellesch M."/>
            <person name="Goldberg J."/>
            <person name="Griggs A."/>
            <person name="Gujja S."/>
            <person name="Heilman E.R."/>
            <person name="Heiman D."/>
            <person name="Howarth C."/>
            <person name="Mehta T."/>
            <person name="Neiman D."/>
            <person name="Pearson M."/>
            <person name="Roberts A."/>
            <person name="Saif S."/>
            <person name="Shea T."/>
            <person name="Shenoy N."/>
            <person name="Sisk P."/>
            <person name="Stolte C."/>
            <person name="Sykes S."/>
            <person name="White J."/>
            <person name="Yandava C."/>
            <person name="Haas B."/>
            <person name="Henn M.R."/>
            <person name="Nusbaum C."/>
            <person name="Birren B."/>
        </authorList>
    </citation>
    <scope>NUCLEOTIDE SEQUENCE [LARGE SCALE GENOMIC DNA]</scope>
</reference>
<accession>A0A1S0TF21</accession>
<dbReference type="AlphaFoldDB" id="A0A1S0TF21"/>
<protein>
    <submittedName>
        <fullName evidence="1">Uncharacterized protein</fullName>
    </submittedName>
</protein>
<name>A0A1S0TF21_LOALO</name>
<dbReference type="EMBL" id="JH715897">
    <property type="protein sequence ID" value="EFO12470.1"/>
    <property type="molecule type" value="Genomic_DNA"/>
</dbReference>
<proteinExistence type="predicted"/>
<feature type="non-terminal residue" evidence="1">
    <location>
        <position position="1"/>
    </location>
</feature>
<organism evidence="1">
    <name type="scientific">Loa loa</name>
    <name type="common">Eye worm</name>
    <name type="synonym">Filaria loa</name>
    <dbReference type="NCBI Taxonomy" id="7209"/>
    <lineage>
        <taxon>Eukaryota</taxon>
        <taxon>Metazoa</taxon>
        <taxon>Ecdysozoa</taxon>
        <taxon>Nematoda</taxon>
        <taxon>Chromadorea</taxon>
        <taxon>Rhabditida</taxon>
        <taxon>Spirurina</taxon>
        <taxon>Spiruromorpha</taxon>
        <taxon>Filarioidea</taxon>
        <taxon>Onchocercidae</taxon>
        <taxon>Loa</taxon>
    </lineage>
</organism>
<dbReference type="CTD" id="9953559"/>
<dbReference type="InParanoid" id="A0A1S0TF21"/>